<dbReference type="PANTHER" id="PTHR33295:SF20">
    <property type="entry name" value="ATPASE"/>
    <property type="match status" value="1"/>
</dbReference>
<dbReference type="Pfam" id="PF13173">
    <property type="entry name" value="AAA_14"/>
    <property type="match status" value="1"/>
</dbReference>
<gene>
    <name evidence="3" type="ORF">FYJ63_03620</name>
</gene>
<protein>
    <submittedName>
        <fullName evidence="3">ATP-binding protein</fullName>
    </submittedName>
</protein>
<evidence type="ECO:0000313" key="4">
    <source>
        <dbReference type="Proteomes" id="UP000442535"/>
    </source>
</evidence>
<comment type="caution">
    <text evidence="3">The sequence shown here is derived from an EMBL/GenBank/DDBJ whole genome shotgun (WGS) entry which is preliminary data.</text>
</comment>
<dbReference type="InterPro" id="IPR025420">
    <property type="entry name" value="DUF4143"/>
</dbReference>
<dbReference type="Pfam" id="PF13635">
    <property type="entry name" value="DUF4143"/>
    <property type="match status" value="1"/>
</dbReference>
<evidence type="ECO:0000259" key="1">
    <source>
        <dbReference type="Pfam" id="PF13173"/>
    </source>
</evidence>
<evidence type="ECO:0000313" key="3">
    <source>
        <dbReference type="EMBL" id="MST49330.1"/>
    </source>
</evidence>
<proteinExistence type="predicted"/>
<organism evidence="3 4">
    <name type="scientific">Mobiluncus porci</name>
    <dbReference type="NCBI Taxonomy" id="2652278"/>
    <lineage>
        <taxon>Bacteria</taxon>
        <taxon>Bacillati</taxon>
        <taxon>Actinomycetota</taxon>
        <taxon>Actinomycetes</taxon>
        <taxon>Actinomycetales</taxon>
        <taxon>Actinomycetaceae</taxon>
        <taxon>Mobiluncus</taxon>
    </lineage>
</organism>
<dbReference type="SUPFAM" id="SSF52540">
    <property type="entry name" value="P-loop containing nucleoside triphosphate hydrolases"/>
    <property type="match status" value="1"/>
</dbReference>
<keyword evidence="3" id="KW-0067">ATP-binding</keyword>
<sequence length="383" mass="43630">MKVLTGVRRCGKSTLLTQLAKRLRAEKLVAKIVELNLESDDGLRIRRADDLADYLREAAPDKKERTYFFLDEVQHVPGWEDVVNALRVSWDADIYLTGSNSTVLSGDLATNLAGRYVSMRVRPFTFRESAELYREKGLSPDELFRLYLEFGGYPVLKFYDFDRENSLDYLRGVYDSAVRRDVVEHNAVRDVDAFDRVLSFAFGNIGHTFSANSISRFLKSEHRAVSVDTVLNYLRFIEEAFLVDRVARFDVRGKEVLRAGEKYYAADLGLRTMLGFSNSADIDQALENIVYSELVARGYEVYVGSVPQDGESAREVDFVARKDGQISYYQVCYLLAGTETVEREFGALEAIGDNYPKFVLSMDPLDRSRNGIIHRNLVDWLMG</sequence>
<dbReference type="InterPro" id="IPR041682">
    <property type="entry name" value="AAA_14"/>
</dbReference>
<name>A0A7K0K2P4_9ACTO</name>
<reference evidence="3 4" key="1">
    <citation type="submission" date="2019-08" db="EMBL/GenBank/DDBJ databases">
        <title>In-depth cultivation of the pig gut microbiome towards novel bacterial diversity and tailored functional studies.</title>
        <authorList>
            <person name="Wylensek D."/>
            <person name="Hitch T.C.A."/>
            <person name="Clavel T."/>
        </authorList>
    </citation>
    <scope>NUCLEOTIDE SEQUENCE [LARGE SCALE GENOMIC DNA]</scope>
    <source>
        <strain evidence="3 4">RF-GAM-744-WT-7</strain>
    </source>
</reference>
<feature type="domain" description="AAA" evidence="1">
    <location>
        <begin position="2"/>
        <end position="128"/>
    </location>
</feature>
<dbReference type="PANTHER" id="PTHR33295">
    <property type="entry name" value="ATPASE"/>
    <property type="match status" value="1"/>
</dbReference>
<dbReference type="Proteomes" id="UP000442535">
    <property type="component" value="Unassembled WGS sequence"/>
</dbReference>
<dbReference type="InterPro" id="IPR027417">
    <property type="entry name" value="P-loop_NTPase"/>
</dbReference>
<accession>A0A7K0K2P4</accession>
<dbReference type="AlphaFoldDB" id="A0A7K0K2P4"/>
<keyword evidence="3" id="KW-0547">Nucleotide-binding</keyword>
<keyword evidence="4" id="KW-1185">Reference proteome</keyword>
<dbReference type="EMBL" id="VUMY01000005">
    <property type="protein sequence ID" value="MST49330.1"/>
    <property type="molecule type" value="Genomic_DNA"/>
</dbReference>
<evidence type="ECO:0000259" key="2">
    <source>
        <dbReference type="Pfam" id="PF13635"/>
    </source>
</evidence>
<feature type="domain" description="DUF4143" evidence="2">
    <location>
        <begin position="179"/>
        <end position="333"/>
    </location>
</feature>
<dbReference type="GO" id="GO:0005524">
    <property type="term" value="F:ATP binding"/>
    <property type="evidence" value="ECO:0007669"/>
    <property type="project" value="UniProtKB-KW"/>
</dbReference>